<dbReference type="OrthoDB" id="1189201at2"/>
<dbReference type="Proteomes" id="UP000199492">
    <property type="component" value="Unassembled WGS sequence"/>
</dbReference>
<sequence length="117" mass="13608">MRHLEVLVVSKDTTVSRILNWKISTVYTIEIAIEKMQQRPYNVVAISNKFNIEDKARLSQIISILYDEAILVEYDDDKTLAETVKAAYWRANKPKNQNNYLDNSFEIKLANSINLKD</sequence>
<dbReference type="EMBL" id="FNCZ01000007">
    <property type="protein sequence ID" value="SDI15976.1"/>
    <property type="molecule type" value="Genomic_DNA"/>
</dbReference>
<dbReference type="STRING" id="262004.SAMN04489796_107190"/>
<protein>
    <submittedName>
        <fullName evidence="1">Uncharacterized protein</fullName>
    </submittedName>
</protein>
<organism evidence="1 2">
    <name type="scientific">Winogradskyella thalassocola</name>
    <dbReference type="NCBI Taxonomy" id="262004"/>
    <lineage>
        <taxon>Bacteria</taxon>
        <taxon>Pseudomonadati</taxon>
        <taxon>Bacteroidota</taxon>
        <taxon>Flavobacteriia</taxon>
        <taxon>Flavobacteriales</taxon>
        <taxon>Flavobacteriaceae</taxon>
        <taxon>Winogradskyella</taxon>
    </lineage>
</organism>
<accession>A0A1G8IAP5</accession>
<dbReference type="RefSeq" id="WP_092469628.1">
    <property type="nucleotide sequence ID" value="NZ_FNCZ01000007.1"/>
</dbReference>
<evidence type="ECO:0000313" key="1">
    <source>
        <dbReference type="EMBL" id="SDI15976.1"/>
    </source>
</evidence>
<proteinExistence type="predicted"/>
<keyword evidence="2" id="KW-1185">Reference proteome</keyword>
<gene>
    <name evidence="1" type="ORF">SAMN04489796_107190</name>
</gene>
<evidence type="ECO:0000313" key="2">
    <source>
        <dbReference type="Proteomes" id="UP000199492"/>
    </source>
</evidence>
<dbReference type="AlphaFoldDB" id="A0A1G8IAP5"/>
<reference evidence="2" key="1">
    <citation type="submission" date="2016-10" db="EMBL/GenBank/DDBJ databases">
        <authorList>
            <person name="Varghese N."/>
            <person name="Submissions S."/>
        </authorList>
    </citation>
    <scope>NUCLEOTIDE SEQUENCE [LARGE SCALE GENOMIC DNA]</scope>
    <source>
        <strain evidence="2">DSM 15363</strain>
    </source>
</reference>
<name>A0A1G8IAP5_9FLAO</name>